<protein>
    <submittedName>
        <fullName evidence="2">Uncharacterized protein</fullName>
    </submittedName>
</protein>
<feature type="compositionally biased region" description="Basic residues" evidence="1">
    <location>
        <begin position="1"/>
        <end position="12"/>
    </location>
</feature>
<comment type="caution">
    <text evidence="2">The sequence shown here is derived from an EMBL/GenBank/DDBJ whole genome shotgun (WGS) entry which is preliminary data.</text>
</comment>
<gene>
    <name evidence="2" type="ORF">CVS29_04065</name>
</gene>
<keyword evidence="3" id="KW-1185">Reference proteome</keyword>
<proteinExistence type="predicted"/>
<name>A0A2V3DTJ7_9MICC</name>
<reference evidence="2 3" key="1">
    <citation type="submission" date="2018-05" db="EMBL/GenBank/DDBJ databases">
        <title>Genetic diversity of glacier-inhabiting Cryobacterium bacteria in China and description of Cryobacterium mengkeensis sp. nov. and Arthrobacter glacialis sp. nov.</title>
        <authorList>
            <person name="Liu Q."/>
            <person name="Xin Y.-H."/>
        </authorList>
    </citation>
    <scope>NUCLEOTIDE SEQUENCE [LARGE SCALE GENOMIC DNA]</scope>
    <source>
        <strain evidence="2 3">GP3</strain>
    </source>
</reference>
<dbReference type="RefSeq" id="WP_110105069.1">
    <property type="nucleotide sequence ID" value="NZ_JACBZZ010000001.1"/>
</dbReference>
<feature type="region of interest" description="Disordered" evidence="1">
    <location>
        <begin position="1"/>
        <end position="33"/>
    </location>
</feature>
<dbReference type="Proteomes" id="UP000246303">
    <property type="component" value="Unassembled WGS sequence"/>
</dbReference>
<evidence type="ECO:0000313" key="3">
    <source>
        <dbReference type="Proteomes" id="UP000246303"/>
    </source>
</evidence>
<organism evidence="2 3">
    <name type="scientific">Arthrobacter psychrochitiniphilus</name>
    <dbReference type="NCBI Taxonomy" id="291045"/>
    <lineage>
        <taxon>Bacteria</taxon>
        <taxon>Bacillati</taxon>
        <taxon>Actinomycetota</taxon>
        <taxon>Actinomycetes</taxon>
        <taxon>Micrococcales</taxon>
        <taxon>Micrococcaceae</taxon>
        <taxon>Arthrobacter</taxon>
    </lineage>
</organism>
<sequence>MANKSKNAKKSRFGNPAKASADSAARSTQRPSAEARLDRAMVALSSGYVAWLEAESRPNKSIDLSLAILDDFFDMYRILEPHPDPTNLVPAALREVLEVTGHANPLGVMTLRNGVHDYIAYLAEAELWTGTHEDLMTIFEELAQTAVPGADPDDALDDDSLSVEDYEFAEIYLPTVSEEAAATTAANSPLWKNVLALLEWIGEGKDLTEHGTVLDQEGAAATLIHTGVGALAAAAAFTTPADHGAARLALYWQLLDVAGLVSVRESRISPTSTQLLQSNDPEMVLHMRDLMGHLIYTATLEGSEEGIYEDWHLEMADWLTQAASGAPPEAALLIQALEEPDSVHPDLLAIAQNIAHWAEEGLVTVGEFIEVPPVWRPDVFDMLKDDFPIQAVGPGAEDL</sequence>
<evidence type="ECO:0000256" key="1">
    <source>
        <dbReference type="SAM" id="MobiDB-lite"/>
    </source>
</evidence>
<dbReference type="EMBL" id="QHLZ01000002">
    <property type="protein sequence ID" value="PXA66755.1"/>
    <property type="molecule type" value="Genomic_DNA"/>
</dbReference>
<accession>A0A2V3DTJ7</accession>
<dbReference type="AlphaFoldDB" id="A0A2V3DTJ7"/>
<dbReference type="OrthoDB" id="4907475at2"/>
<evidence type="ECO:0000313" key="2">
    <source>
        <dbReference type="EMBL" id="PXA66755.1"/>
    </source>
</evidence>